<feature type="chain" id="PRO_5047534293" description="DUF4386 domain-containing protein" evidence="2">
    <location>
        <begin position="24"/>
        <end position="252"/>
    </location>
</feature>
<evidence type="ECO:0000313" key="4">
    <source>
        <dbReference type="Proteomes" id="UP001277761"/>
    </source>
</evidence>
<feature type="signal peptide" evidence="2">
    <location>
        <begin position="1"/>
        <end position="23"/>
    </location>
</feature>
<evidence type="ECO:0000313" key="3">
    <source>
        <dbReference type="EMBL" id="MDX8153240.1"/>
    </source>
</evidence>
<name>A0ABU4VP73_9ACTN</name>
<dbReference type="RefSeq" id="WP_319955391.1">
    <property type="nucleotide sequence ID" value="NZ_JAXAVX010000012.1"/>
</dbReference>
<keyword evidence="2" id="KW-0732">Signal</keyword>
<proteinExistence type="predicted"/>
<sequence length="252" mass="26603">MPNRRLQIACAAAGLVAPLVALAALFGSGLFPPEPANRTAAEIASFYAHHGDLKIAGAFIGFCAVSLAAPLVAVIGLRLFRIEGRHPIASFVQIVSGAATVVFLSIPLLIMLVAAFRPDRAPDTTQALHDLAWILFLIPVGPFILQNTAIAVAILRDRHPRPVYPRWVAWANLVIAASFVPDALLGFFKSGAFAYQGAVAFWIPTVTYGLWLNIMAITTIRAIRAEAREDAEAAAPTEAAPAAGPPVPAGVS</sequence>
<accession>A0ABU4VP73</accession>
<keyword evidence="1" id="KW-0472">Membrane</keyword>
<evidence type="ECO:0008006" key="5">
    <source>
        <dbReference type="Google" id="ProtNLM"/>
    </source>
</evidence>
<feature type="transmembrane region" description="Helical" evidence="1">
    <location>
        <begin position="167"/>
        <end position="188"/>
    </location>
</feature>
<keyword evidence="4" id="KW-1185">Reference proteome</keyword>
<keyword evidence="1" id="KW-0812">Transmembrane</keyword>
<evidence type="ECO:0000256" key="1">
    <source>
        <dbReference type="SAM" id="Phobius"/>
    </source>
</evidence>
<dbReference type="Proteomes" id="UP001277761">
    <property type="component" value="Unassembled WGS sequence"/>
</dbReference>
<feature type="transmembrane region" description="Helical" evidence="1">
    <location>
        <begin position="91"/>
        <end position="116"/>
    </location>
</feature>
<feature type="transmembrane region" description="Helical" evidence="1">
    <location>
        <begin position="131"/>
        <end position="155"/>
    </location>
</feature>
<feature type="transmembrane region" description="Helical" evidence="1">
    <location>
        <begin position="194"/>
        <end position="214"/>
    </location>
</feature>
<dbReference type="EMBL" id="JAXAVX010000012">
    <property type="protein sequence ID" value="MDX8153240.1"/>
    <property type="molecule type" value="Genomic_DNA"/>
</dbReference>
<feature type="transmembrane region" description="Helical" evidence="1">
    <location>
        <begin position="55"/>
        <end position="79"/>
    </location>
</feature>
<organism evidence="3 4">
    <name type="scientific">Patulibacter brassicae</name>
    <dbReference type="NCBI Taxonomy" id="1705717"/>
    <lineage>
        <taxon>Bacteria</taxon>
        <taxon>Bacillati</taxon>
        <taxon>Actinomycetota</taxon>
        <taxon>Thermoleophilia</taxon>
        <taxon>Solirubrobacterales</taxon>
        <taxon>Patulibacteraceae</taxon>
        <taxon>Patulibacter</taxon>
    </lineage>
</organism>
<protein>
    <recommendedName>
        <fullName evidence="5">DUF4386 domain-containing protein</fullName>
    </recommendedName>
</protein>
<keyword evidence="1" id="KW-1133">Transmembrane helix</keyword>
<evidence type="ECO:0000256" key="2">
    <source>
        <dbReference type="SAM" id="SignalP"/>
    </source>
</evidence>
<comment type="caution">
    <text evidence="3">The sequence shown here is derived from an EMBL/GenBank/DDBJ whole genome shotgun (WGS) entry which is preliminary data.</text>
</comment>
<gene>
    <name evidence="3" type="ORF">SK069_16700</name>
</gene>
<reference evidence="3 4" key="1">
    <citation type="submission" date="2023-11" db="EMBL/GenBank/DDBJ databases">
        <authorList>
            <person name="Xu M."/>
            <person name="Jiang T."/>
        </authorList>
    </citation>
    <scope>NUCLEOTIDE SEQUENCE [LARGE SCALE GENOMIC DNA]</scope>
    <source>
        <strain evidence="3 4">SD</strain>
    </source>
</reference>